<dbReference type="EnsemblProtists" id="EKX36471">
    <property type="protein sequence ID" value="EKX36471"/>
    <property type="gene ID" value="GUITHDRAFT_78895"/>
</dbReference>
<dbReference type="GO" id="GO:0035371">
    <property type="term" value="C:microtubule plus-end"/>
    <property type="evidence" value="ECO:0007669"/>
    <property type="project" value="TreeGrafter"/>
</dbReference>
<sequence>MAKKQLSSQALAEFASAAAKLRVGQLCRVEGKEGEVAFIGEVENLPIGFWVGVRYREAVGKNDGTVKGRRLFDCQPLHGHLVR</sequence>
<evidence type="ECO:0000256" key="2">
    <source>
        <dbReference type="ARBA" id="ARBA00022490"/>
    </source>
</evidence>
<dbReference type="GO" id="GO:0031122">
    <property type="term" value="P:cytoplasmic microtubule organization"/>
    <property type="evidence" value="ECO:0007669"/>
    <property type="project" value="TreeGrafter"/>
</dbReference>
<dbReference type="Pfam" id="PF01302">
    <property type="entry name" value="CAP_GLY"/>
    <property type="match status" value="1"/>
</dbReference>
<evidence type="ECO:0000313" key="6">
    <source>
        <dbReference type="Proteomes" id="UP000011087"/>
    </source>
</evidence>
<proteinExistence type="predicted"/>
<dbReference type="GO" id="GO:0005737">
    <property type="term" value="C:cytoplasm"/>
    <property type="evidence" value="ECO:0007669"/>
    <property type="project" value="UniProtKB-SubCell"/>
</dbReference>
<dbReference type="PANTHER" id="PTHR18916:SF85">
    <property type="entry name" value="TUBULIN-FOLDING COFACTOR B"/>
    <property type="match status" value="1"/>
</dbReference>
<dbReference type="OrthoDB" id="2130750at2759"/>
<dbReference type="RefSeq" id="XP_005823451.1">
    <property type="nucleotide sequence ID" value="XM_005823394.1"/>
</dbReference>
<dbReference type="HOGENOM" id="CLU_178982_0_0_1"/>
<dbReference type="SUPFAM" id="SSF74924">
    <property type="entry name" value="Cap-Gly domain"/>
    <property type="match status" value="1"/>
</dbReference>
<evidence type="ECO:0000256" key="1">
    <source>
        <dbReference type="ARBA" id="ARBA00004496"/>
    </source>
</evidence>
<dbReference type="SMART" id="SM01052">
    <property type="entry name" value="CAP_GLY"/>
    <property type="match status" value="1"/>
</dbReference>
<feature type="non-terminal residue" evidence="4">
    <location>
        <position position="83"/>
    </location>
</feature>
<dbReference type="AlphaFoldDB" id="L1IJQ7"/>
<evidence type="ECO:0000259" key="3">
    <source>
        <dbReference type="PROSITE" id="PS50245"/>
    </source>
</evidence>
<dbReference type="Proteomes" id="UP000011087">
    <property type="component" value="Unassembled WGS sequence"/>
</dbReference>
<gene>
    <name evidence="4" type="ORF">GUITHDRAFT_78895</name>
</gene>
<evidence type="ECO:0000313" key="4">
    <source>
        <dbReference type="EMBL" id="EKX36471.1"/>
    </source>
</evidence>
<comment type="subcellular location">
    <subcellularLocation>
        <location evidence="1">Cytoplasm</location>
    </subcellularLocation>
</comment>
<dbReference type="STRING" id="905079.L1IJQ7"/>
<dbReference type="GO" id="GO:0005634">
    <property type="term" value="C:nucleus"/>
    <property type="evidence" value="ECO:0007669"/>
    <property type="project" value="TreeGrafter"/>
</dbReference>
<accession>L1IJQ7</accession>
<dbReference type="PANTHER" id="PTHR18916">
    <property type="entry name" value="DYNACTIN 1-RELATED MICROTUBULE-BINDING"/>
    <property type="match status" value="1"/>
</dbReference>
<dbReference type="Gene3D" id="2.30.30.190">
    <property type="entry name" value="CAP Gly-rich-like domain"/>
    <property type="match status" value="1"/>
</dbReference>
<dbReference type="OMA" id="FECKPKH"/>
<dbReference type="InterPro" id="IPR000938">
    <property type="entry name" value="CAP-Gly_domain"/>
</dbReference>
<keyword evidence="2" id="KW-0963">Cytoplasm</keyword>
<dbReference type="GO" id="GO:0051010">
    <property type="term" value="F:microtubule plus-end binding"/>
    <property type="evidence" value="ECO:0007669"/>
    <property type="project" value="TreeGrafter"/>
</dbReference>
<protein>
    <recommendedName>
        <fullName evidence="3">CAP-Gly domain-containing protein</fullName>
    </recommendedName>
</protein>
<dbReference type="eggNOG" id="KOG3206">
    <property type="taxonomic scope" value="Eukaryota"/>
</dbReference>
<reference evidence="4 6" key="1">
    <citation type="journal article" date="2012" name="Nature">
        <title>Algal genomes reveal evolutionary mosaicism and the fate of nucleomorphs.</title>
        <authorList>
            <consortium name="DOE Joint Genome Institute"/>
            <person name="Curtis B.A."/>
            <person name="Tanifuji G."/>
            <person name="Burki F."/>
            <person name="Gruber A."/>
            <person name="Irimia M."/>
            <person name="Maruyama S."/>
            <person name="Arias M.C."/>
            <person name="Ball S.G."/>
            <person name="Gile G.H."/>
            <person name="Hirakawa Y."/>
            <person name="Hopkins J.F."/>
            <person name="Kuo A."/>
            <person name="Rensing S.A."/>
            <person name="Schmutz J."/>
            <person name="Symeonidi A."/>
            <person name="Elias M."/>
            <person name="Eveleigh R.J."/>
            <person name="Herman E.K."/>
            <person name="Klute M.J."/>
            <person name="Nakayama T."/>
            <person name="Obornik M."/>
            <person name="Reyes-Prieto A."/>
            <person name="Armbrust E.V."/>
            <person name="Aves S.J."/>
            <person name="Beiko R.G."/>
            <person name="Coutinho P."/>
            <person name="Dacks J.B."/>
            <person name="Durnford D.G."/>
            <person name="Fast N.M."/>
            <person name="Green B.R."/>
            <person name="Grisdale C.J."/>
            <person name="Hempel F."/>
            <person name="Henrissat B."/>
            <person name="Hoppner M.P."/>
            <person name="Ishida K."/>
            <person name="Kim E."/>
            <person name="Koreny L."/>
            <person name="Kroth P.G."/>
            <person name="Liu Y."/>
            <person name="Malik S.B."/>
            <person name="Maier U.G."/>
            <person name="McRose D."/>
            <person name="Mock T."/>
            <person name="Neilson J.A."/>
            <person name="Onodera N.T."/>
            <person name="Poole A.M."/>
            <person name="Pritham E.J."/>
            <person name="Richards T.A."/>
            <person name="Rocap G."/>
            <person name="Roy S.W."/>
            <person name="Sarai C."/>
            <person name="Schaack S."/>
            <person name="Shirato S."/>
            <person name="Slamovits C.H."/>
            <person name="Spencer D.F."/>
            <person name="Suzuki S."/>
            <person name="Worden A.Z."/>
            <person name="Zauner S."/>
            <person name="Barry K."/>
            <person name="Bell C."/>
            <person name="Bharti A.K."/>
            <person name="Crow J.A."/>
            <person name="Grimwood J."/>
            <person name="Kramer R."/>
            <person name="Lindquist E."/>
            <person name="Lucas S."/>
            <person name="Salamov A."/>
            <person name="McFadden G.I."/>
            <person name="Lane C.E."/>
            <person name="Keeling P.J."/>
            <person name="Gray M.W."/>
            <person name="Grigoriev I.V."/>
            <person name="Archibald J.M."/>
        </authorList>
    </citation>
    <scope>NUCLEOTIDE SEQUENCE</scope>
    <source>
        <strain evidence="4 6">CCMP2712</strain>
    </source>
</reference>
<dbReference type="InterPro" id="IPR036859">
    <property type="entry name" value="CAP-Gly_dom_sf"/>
</dbReference>
<dbReference type="GeneID" id="17293212"/>
<dbReference type="PaxDb" id="55529-EKX36471"/>
<dbReference type="EMBL" id="JH993073">
    <property type="protein sequence ID" value="EKX36471.1"/>
    <property type="molecule type" value="Genomic_DNA"/>
</dbReference>
<organism evidence="4">
    <name type="scientific">Guillardia theta (strain CCMP2712)</name>
    <name type="common">Cryptophyte</name>
    <dbReference type="NCBI Taxonomy" id="905079"/>
    <lineage>
        <taxon>Eukaryota</taxon>
        <taxon>Cryptophyceae</taxon>
        <taxon>Pyrenomonadales</taxon>
        <taxon>Geminigeraceae</taxon>
        <taxon>Guillardia</taxon>
    </lineage>
</organism>
<keyword evidence="6" id="KW-1185">Reference proteome</keyword>
<feature type="domain" description="CAP-Gly" evidence="3">
    <location>
        <begin position="48"/>
        <end position="83"/>
    </location>
</feature>
<dbReference type="PROSITE" id="PS00845">
    <property type="entry name" value="CAP_GLY_1"/>
    <property type="match status" value="1"/>
</dbReference>
<evidence type="ECO:0000313" key="5">
    <source>
        <dbReference type="EnsemblProtists" id="EKX36471"/>
    </source>
</evidence>
<dbReference type="PROSITE" id="PS50245">
    <property type="entry name" value="CAP_GLY_2"/>
    <property type="match status" value="1"/>
</dbReference>
<dbReference type="KEGG" id="gtt:GUITHDRAFT_78895"/>
<name>L1IJQ7_GUITC</name>
<reference evidence="5" key="3">
    <citation type="submission" date="2015-06" db="UniProtKB">
        <authorList>
            <consortium name="EnsemblProtists"/>
        </authorList>
    </citation>
    <scope>IDENTIFICATION</scope>
</reference>
<reference evidence="6" key="2">
    <citation type="submission" date="2012-11" db="EMBL/GenBank/DDBJ databases">
        <authorList>
            <person name="Kuo A."/>
            <person name="Curtis B.A."/>
            <person name="Tanifuji G."/>
            <person name="Burki F."/>
            <person name="Gruber A."/>
            <person name="Irimia M."/>
            <person name="Maruyama S."/>
            <person name="Arias M.C."/>
            <person name="Ball S.G."/>
            <person name="Gile G.H."/>
            <person name="Hirakawa Y."/>
            <person name="Hopkins J.F."/>
            <person name="Rensing S.A."/>
            <person name="Schmutz J."/>
            <person name="Symeonidi A."/>
            <person name="Elias M."/>
            <person name="Eveleigh R.J."/>
            <person name="Herman E.K."/>
            <person name="Klute M.J."/>
            <person name="Nakayama T."/>
            <person name="Obornik M."/>
            <person name="Reyes-Prieto A."/>
            <person name="Armbrust E.V."/>
            <person name="Aves S.J."/>
            <person name="Beiko R.G."/>
            <person name="Coutinho P."/>
            <person name="Dacks J.B."/>
            <person name="Durnford D.G."/>
            <person name="Fast N.M."/>
            <person name="Green B.R."/>
            <person name="Grisdale C."/>
            <person name="Hempe F."/>
            <person name="Henrissat B."/>
            <person name="Hoppner M.P."/>
            <person name="Ishida K.-I."/>
            <person name="Kim E."/>
            <person name="Koreny L."/>
            <person name="Kroth P.G."/>
            <person name="Liu Y."/>
            <person name="Malik S.-B."/>
            <person name="Maier U.G."/>
            <person name="McRose D."/>
            <person name="Mock T."/>
            <person name="Neilson J.A."/>
            <person name="Onodera N.T."/>
            <person name="Poole A.M."/>
            <person name="Pritham E.J."/>
            <person name="Richards T.A."/>
            <person name="Rocap G."/>
            <person name="Roy S.W."/>
            <person name="Sarai C."/>
            <person name="Schaack S."/>
            <person name="Shirato S."/>
            <person name="Slamovits C.H."/>
            <person name="Spencer D.F."/>
            <person name="Suzuki S."/>
            <person name="Worden A.Z."/>
            <person name="Zauner S."/>
            <person name="Barry K."/>
            <person name="Bell C."/>
            <person name="Bharti A.K."/>
            <person name="Crow J.A."/>
            <person name="Grimwood J."/>
            <person name="Kramer R."/>
            <person name="Lindquist E."/>
            <person name="Lucas S."/>
            <person name="Salamov A."/>
            <person name="McFadden G.I."/>
            <person name="Lane C.E."/>
            <person name="Keeling P.J."/>
            <person name="Gray M.W."/>
            <person name="Grigoriev I.V."/>
            <person name="Archibald J.M."/>
        </authorList>
    </citation>
    <scope>NUCLEOTIDE SEQUENCE</scope>
    <source>
        <strain evidence="6">CCMP2712</strain>
    </source>
</reference>